<feature type="chain" id="PRO_5043541683" description="Extracellular conserved serine-rich protein" evidence="2">
    <location>
        <begin position="18"/>
        <end position="179"/>
    </location>
</feature>
<dbReference type="AlphaFoldDB" id="A0AAW0DL22"/>
<keyword evidence="4" id="KW-1185">Reference proteome</keyword>
<reference evidence="3 4" key="1">
    <citation type="journal article" date="2024" name="J Genomics">
        <title>Draft genome sequencing and assembly of Favolaschia claudopus CIRM-BRFM 2984 isolated from oak limbs.</title>
        <authorList>
            <person name="Navarro D."/>
            <person name="Drula E."/>
            <person name="Chaduli D."/>
            <person name="Cazenave R."/>
            <person name="Ahrendt S."/>
            <person name="Wang J."/>
            <person name="Lipzen A."/>
            <person name="Daum C."/>
            <person name="Barry K."/>
            <person name="Grigoriev I.V."/>
            <person name="Favel A."/>
            <person name="Rosso M.N."/>
            <person name="Martin F."/>
        </authorList>
    </citation>
    <scope>NUCLEOTIDE SEQUENCE [LARGE SCALE GENOMIC DNA]</scope>
    <source>
        <strain evidence="3 4">CIRM-BRFM 2984</strain>
    </source>
</reference>
<name>A0AAW0DL22_9AGAR</name>
<gene>
    <name evidence="3" type="ORF">R3P38DRAFT_1460025</name>
</gene>
<accession>A0AAW0DL22</accession>
<comment type="caution">
    <text evidence="3">The sequence shown here is derived from an EMBL/GenBank/DDBJ whole genome shotgun (WGS) entry which is preliminary data.</text>
</comment>
<evidence type="ECO:0000256" key="1">
    <source>
        <dbReference type="SAM" id="MobiDB-lite"/>
    </source>
</evidence>
<evidence type="ECO:0000313" key="3">
    <source>
        <dbReference type="EMBL" id="KAK7053506.1"/>
    </source>
</evidence>
<feature type="signal peptide" evidence="2">
    <location>
        <begin position="1"/>
        <end position="17"/>
    </location>
</feature>
<protein>
    <recommendedName>
        <fullName evidence="5">Extracellular conserved serine-rich protein</fullName>
    </recommendedName>
</protein>
<evidence type="ECO:0000313" key="4">
    <source>
        <dbReference type="Proteomes" id="UP001362999"/>
    </source>
</evidence>
<evidence type="ECO:0000256" key="2">
    <source>
        <dbReference type="SAM" id="SignalP"/>
    </source>
</evidence>
<keyword evidence="2" id="KW-0732">Signal</keyword>
<feature type="compositionally biased region" description="Low complexity" evidence="1">
    <location>
        <begin position="110"/>
        <end position="121"/>
    </location>
</feature>
<dbReference type="Proteomes" id="UP001362999">
    <property type="component" value="Unassembled WGS sequence"/>
</dbReference>
<organism evidence="3 4">
    <name type="scientific">Favolaschia claudopus</name>
    <dbReference type="NCBI Taxonomy" id="2862362"/>
    <lineage>
        <taxon>Eukaryota</taxon>
        <taxon>Fungi</taxon>
        <taxon>Dikarya</taxon>
        <taxon>Basidiomycota</taxon>
        <taxon>Agaricomycotina</taxon>
        <taxon>Agaricomycetes</taxon>
        <taxon>Agaricomycetidae</taxon>
        <taxon>Agaricales</taxon>
        <taxon>Marasmiineae</taxon>
        <taxon>Mycenaceae</taxon>
        <taxon>Favolaschia</taxon>
    </lineage>
</organism>
<feature type="region of interest" description="Disordered" evidence="1">
    <location>
        <begin position="110"/>
        <end position="157"/>
    </location>
</feature>
<evidence type="ECO:0008006" key="5">
    <source>
        <dbReference type="Google" id="ProtNLM"/>
    </source>
</evidence>
<dbReference type="EMBL" id="JAWWNJ010000006">
    <property type="protein sequence ID" value="KAK7053506.1"/>
    <property type="molecule type" value="Genomic_DNA"/>
</dbReference>
<feature type="compositionally biased region" description="Low complexity" evidence="1">
    <location>
        <begin position="129"/>
        <end position="156"/>
    </location>
</feature>
<sequence length="179" mass="17694">MFSKVCLGLSLAASVAALSINTPNDIHSEGTTTLTWTSDSSDPVFSIELNHPSFHEALAIANNVNPGDNNRTITLPPLAAEDNYTLTFVNVTDINDVFATSNSFSIGAAVSSSSGSPSGSGSNSGGGSASATAPPSSSSGSQSSPSPSTSAPPNGALSVRNAPTAVIAVVGMAVAALVL</sequence>
<proteinExistence type="predicted"/>